<dbReference type="SFLD" id="SFLDG01082">
    <property type="entry name" value="B12-binding_domain_containing"/>
    <property type="match status" value="1"/>
</dbReference>
<dbReference type="EMBL" id="DRBS01000074">
    <property type="protein sequence ID" value="HDD43603.1"/>
    <property type="molecule type" value="Genomic_DNA"/>
</dbReference>
<dbReference type="InterPro" id="IPR058240">
    <property type="entry name" value="rSAM_sf"/>
</dbReference>
<evidence type="ECO:0000259" key="7">
    <source>
        <dbReference type="PROSITE" id="PS51918"/>
    </source>
</evidence>
<dbReference type="CDD" id="cd01335">
    <property type="entry name" value="Radical_SAM"/>
    <property type="match status" value="1"/>
</dbReference>
<dbReference type="GO" id="GO:0046872">
    <property type="term" value="F:metal ion binding"/>
    <property type="evidence" value="ECO:0007669"/>
    <property type="project" value="UniProtKB-KW"/>
</dbReference>
<dbReference type="GO" id="GO:0005737">
    <property type="term" value="C:cytoplasm"/>
    <property type="evidence" value="ECO:0007669"/>
    <property type="project" value="TreeGrafter"/>
</dbReference>
<evidence type="ECO:0000256" key="2">
    <source>
        <dbReference type="ARBA" id="ARBA00022485"/>
    </source>
</evidence>
<keyword evidence="3" id="KW-0949">S-adenosyl-L-methionine</keyword>
<dbReference type="SFLD" id="SFLDG01086">
    <property type="entry name" value="elongater_protein-like"/>
    <property type="match status" value="1"/>
</dbReference>
<dbReference type="SUPFAM" id="SSF102114">
    <property type="entry name" value="Radical SAM enzymes"/>
    <property type="match status" value="1"/>
</dbReference>
<dbReference type="PROSITE" id="PS51918">
    <property type="entry name" value="RADICAL_SAM"/>
    <property type="match status" value="1"/>
</dbReference>
<dbReference type="PANTHER" id="PTHR11135:SF0">
    <property type="entry name" value="ELONGATOR COMPLEX PROTEIN 3"/>
    <property type="match status" value="1"/>
</dbReference>
<evidence type="ECO:0000256" key="4">
    <source>
        <dbReference type="ARBA" id="ARBA00022723"/>
    </source>
</evidence>
<dbReference type="InterPro" id="IPR032432">
    <property type="entry name" value="Radical_SAM_C"/>
</dbReference>
<evidence type="ECO:0000256" key="3">
    <source>
        <dbReference type="ARBA" id="ARBA00022691"/>
    </source>
</evidence>
<gene>
    <name evidence="8" type="ORF">ENG63_01900</name>
</gene>
<dbReference type="InterPro" id="IPR023404">
    <property type="entry name" value="rSAM_horseshoe"/>
</dbReference>
<keyword evidence="6" id="KW-0411">Iron-sulfur</keyword>
<evidence type="ECO:0000256" key="1">
    <source>
        <dbReference type="ARBA" id="ARBA00001966"/>
    </source>
</evidence>
<dbReference type="AlphaFoldDB" id="A0A7C0U1U4"/>
<protein>
    <submittedName>
        <fullName evidence="8">Radical SAM protein</fullName>
    </submittedName>
</protein>
<dbReference type="GO" id="GO:0051539">
    <property type="term" value="F:4 iron, 4 sulfur cluster binding"/>
    <property type="evidence" value="ECO:0007669"/>
    <property type="project" value="UniProtKB-KW"/>
</dbReference>
<proteinExistence type="predicted"/>
<accession>A0A7C0U1U4</accession>
<dbReference type="SMART" id="SM00729">
    <property type="entry name" value="Elp3"/>
    <property type="match status" value="1"/>
</dbReference>
<name>A0A7C0U1U4_DESA2</name>
<dbReference type="GO" id="GO:0003824">
    <property type="term" value="F:catalytic activity"/>
    <property type="evidence" value="ECO:0007669"/>
    <property type="project" value="InterPro"/>
</dbReference>
<dbReference type="InterPro" id="IPR006638">
    <property type="entry name" value="Elp3/MiaA/NifB-like_rSAM"/>
</dbReference>
<dbReference type="Pfam" id="PF16199">
    <property type="entry name" value="Radical_SAM_C"/>
    <property type="match status" value="1"/>
</dbReference>
<keyword evidence="5" id="KW-0408">Iron</keyword>
<evidence type="ECO:0000256" key="6">
    <source>
        <dbReference type="ARBA" id="ARBA00023014"/>
    </source>
</evidence>
<dbReference type="InterPro" id="IPR039661">
    <property type="entry name" value="ELP3"/>
</dbReference>
<evidence type="ECO:0000256" key="5">
    <source>
        <dbReference type="ARBA" id="ARBA00023004"/>
    </source>
</evidence>
<dbReference type="PANTHER" id="PTHR11135">
    <property type="entry name" value="HISTONE ACETYLTRANSFERASE-RELATED"/>
    <property type="match status" value="1"/>
</dbReference>
<dbReference type="Gene3D" id="3.80.30.20">
    <property type="entry name" value="tm_1862 like domain"/>
    <property type="match status" value="1"/>
</dbReference>
<dbReference type="Proteomes" id="UP000886289">
    <property type="component" value="Unassembled WGS sequence"/>
</dbReference>
<keyword evidence="4" id="KW-0479">Metal-binding</keyword>
<dbReference type="InterPro" id="IPR007197">
    <property type="entry name" value="rSAM"/>
</dbReference>
<dbReference type="Pfam" id="PF04055">
    <property type="entry name" value="Radical_SAM"/>
    <property type="match status" value="1"/>
</dbReference>
<sequence>MKPYIIPIFIPHMGCPHHCIYCNQSTITGIRGFSLNKIKETIDFFLTRKIHAKRNKPQIAFYGGSFTALEPFQRKALLSLAFHYIQKQKVESIRLSTRPDAINEEILNELKSYSVKTIELGVQSLDENVLNIAQRGHSVKDVFKATTMIKEAGFSIGWQLMIGLPSETEKTWQMMINEVLNWHPDFVRIYPTIVLKNTVLARWWKEGRYKPLTLKKAVEICKKLVMAFEDAGISVIRLGLQPTSSLIKNIIAGPWHPSFGEMVRAAIFREKIITILKKQFKNNTKINIFVSPKIISQCLGQKKENYYYLKQIFPEKRIAILPDLSLKKEEIKIVAYNSGG</sequence>
<comment type="caution">
    <text evidence="8">The sequence shown here is derived from an EMBL/GenBank/DDBJ whole genome shotgun (WGS) entry which is preliminary data.</text>
</comment>
<evidence type="ECO:0000313" key="8">
    <source>
        <dbReference type="EMBL" id="HDD43603.1"/>
    </source>
</evidence>
<feature type="domain" description="Radical SAM core" evidence="7">
    <location>
        <begin position="1"/>
        <end position="234"/>
    </location>
</feature>
<keyword evidence="2" id="KW-0004">4Fe-4S</keyword>
<comment type="cofactor">
    <cofactor evidence="1">
        <name>[4Fe-4S] cluster</name>
        <dbReference type="ChEBI" id="CHEBI:49883"/>
    </cofactor>
</comment>
<dbReference type="GO" id="GO:0002926">
    <property type="term" value="P:tRNA wobble base 5-methoxycarbonylmethyl-2-thiouridinylation"/>
    <property type="evidence" value="ECO:0007669"/>
    <property type="project" value="TreeGrafter"/>
</dbReference>
<dbReference type="SFLD" id="SFLDS00029">
    <property type="entry name" value="Radical_SAM"/>
    <property type="match status" value="1"/>
</dbReference>
<reference evidence="8" key="1">
    <citation type="journal article" date="2020" name="mSystems">
        <title>Genome- and Community-Level Interaction Insights into Carbon Utilization and Element Cycling Functions of Hydrothermarchaeota in Hydrothermal Sediment.</title>
        <authorList>
            <person name="Zhou Z."/>
            <person name="Liu Y."/>
            <person name="Xu W."/>
            <person name="Pan J."/>
            <person name="Luo Z.H."/>
            <person name="Li M."/>
        </authorList>
    </citation>
    <scope>NUCLEOTIDE SEQUENCE [LARGE SCALE GENOMIC DNA]</scope>
    <source>
        <strain evidence="8">HyVt-233</strain>
    </source>
</reference>
<organism evidence="8">
    <name type="scientific">Desulfofervidus auxilii</name>
    <dbReference type="NCBI Taxonomy" id="1621989"/>
    <lineage>
        <taxon>Bacteria</taxon>
        <taxon>Pseudomonadati</taxon>
        <taxon>Thermodesulfobacteriota</taxon>
        <taxon>Candidatus Desulfofervidia</taxon>
        <taxon>Candidatus Desulfofervidales</taxon>
        <taxon>Candidatus Desulfofervidaceae</taxon>
        <taxon>Candidatus Desulfofervidus</taxon>
    </lineage>
</organism>